<dbReference type="InterPro" id="IPR030678">
    <property type="entry name" value="Peptide/Ni-bd"/>
</dbReference>
<evidence type="ECO:0000256" key="1">
    <source>
        <dbReference type="SAM" id="SignalP"/>
    </source>
</evidence>
<gene>
    <name evidence="3" type="ORF">KQI42_15600</name>
</gene>
<keyword evidence="4" id="KW-1185">Reference proteome</keyword>
<evidence type="ECO:0000259" key="2">
    <source>
        <dbReference type="Pfam" id="PF00496"/>
    </source>
</evidence>
<evidence type="ECO:0000313" key="4">
    <source>
        <dbReference type="Proteomes" id="UP000749471"/>
    </source>
</evidence>
<protein>
    <submittedName>
        <fullName evidence="3">ABC transporter substrate-binding protein</fullName>
    </submittedName>
</protein>
<feature type="signal peptide" evidence="1">
    <location>
        <begin position="1"/>
        <end position="19"/>
    </location>
</feature>
<dbReference type="EMBL" id="JAHLPM010000015">
    <property type="protein sequence ID" value="MBU5439442.1"/>
    <property type="molecule type" value="Genomic_DNA"/>
</dbReference>
<accession>A0ABS6E939</accession>
<dbReference type="PANTHER" id="PTHR30290">
    <property type="entry name" value="PERIPLASMIC BINDING COMPONENT OF ABC TRANSPORTER"/>
    <property type="match status" value="1"/>
</dbReference>
<dbReference type="Pfam" id="PF00496">
    <property type="entry name" value="SBP_bac_5"/>
    <property type="match status" value="1"/>
</dbReference>
<dbReference type="PIRSF" id="PIRSF002741">
    <property type="entry name" value="MppA"/>
    <property type="match status" value="1"/>
</dbReference>
<name>A0ABS6E939_9FIRM</name>
<sequence>MRRKLSLFLVIVLCCGLFAGCAKENKVNETEKVEEANTESDTADTPKVGGTFVVSMAREPQTYNPCAQADDAAYVIIQNMFNKLVKINGDDKVIPDIAKEWEYSDDGKTLTFHLQENVKWHDGEKFSSEDVKWTFDQIIKEKGFASASLAGVEEITCPDENTVVFKLEAPNSGLLGYIAWFGTYIMPKHIYEGTDWLQNSANQSPIGTGPFKFVEHKKGESITIERNDDYWGHKPYLDKIVYTIIPDQNTAFQGWLNGEIDESRNGVPLNEAHSFDDDPNYVVKEKLWPNKLYINFNLREGKFADIKVRQAVAYGIDRDEIFTKALKGIGQKAEYFISPIYDWAINEDVKLPERDVEKARALLEEAGYKADENGIYFSTTMDLFPGFDDVAEVIKANFKDIGIDMKINVMDDPAYDEKVWFGHDYEITMIGGYQGPDISAISSRIESNGSMNIGGYNNPKIDELLKQGLVLTTEEERAPIYKEIQEILAEDLPVIFYSEKGAKLVVKSYVKGHPATEASDKASEAEFTYVWLDK</sequence>
<dbReference type="PROSITE" id="PS51257">
    <property type="entry name" value="PROKAR_LIPOPROTEIN"/>
    <property type="match status" value="1"/>
</dbReference>
<dbReference type="RefSeq" id="WP_216521149.1">
    <property type="nucleotide sequence ID" value="NZ_JAHLPM010000015.1"/>
</dbReference>
<evidence type="ECO:0000313" key="3">
    <source>
        <dbReference type="EMBL" id="MBU5439442.1"/>
    </source>
</evidence>
<dbReference type="InterPro" id="IPR000914">
    <property type="entry name" value="SBP_5_dom"/>
</dbReference>
<dbReference type="InterPro" id="IPR039424">
    <property type="entry name" value="SBP_5"/>
</dbReference>
<dbReference type="CDD" id="cd08517">
    <property type="entry name" value="PBP2_NikA_DppA_OppA_like_13"/>
    <property type="match status" value="1"/>
</dbReference>
<feature type="chain" id="PRO_5047487938" evidence="1">
    <location>
        <begin position="20"/>
        <end position="534"/>
    </location>
</feature>
<keyword evidence="1" id="KW-0732">Signal</keyword>
<reference evidence="3 4" key="1">
    <citation type="submission" date="2021-06" db="EMBL/GenBank/DDBJ databases">
        <authorList>
            <person name="Sun Q."/>
            <person name="Li D."/>
        </authorList>
    </citation>
    <scope>NUCLEOTIDE SEQUENCE [LARGE SCALE GENOMIC DNA]</scope>
    <source>
        <strain evidence="3 4">MSJ-40</strain>
    </source>
</reference>
<dbReference type="Proteomes" id="UP000749471">
    <property type="component" value="Unassembled WGS sequence"/>
</dbReference>
<comment type="caution">
    <text evidence="3">The sequence shown here is derived from an EMBL/GenBank/DDBJ whole genome shotgun (WGS) entry which is preliminary data.</text>
</comment>
<organism evidence="3 4">
    <name type="scientific">Tissierella simiarum</name>
    <dbReference type="NCBI Taxonomy" id="2841534"/>
    <lineage>
        <taxon>Bacteria</taxon>
        <taxon>Bacillati</taxon>
        <taxon>Bacillota</taxon>
        <taxon>Tissierellia</taxon>
        <taxon>Tissierellales</taxon>
        <taxon>Tissierellaceae</taxon>
        <taxon>Tissierella</taxon>
    </lineage>
</organism>
<feature type="domain" description="Solute-binding protein family 5" evidence="2">
    <location>
        <begin position="92"/>
        <end position="435"/>
    </location>
</feature>
<proteinExistence type="predicted"/>